<organism evidence="3 4">
    <name type="scientific">Actinomadura violacea</name>
    <dbReference type="NCBI Taxonomy" id="2819934"/>
    <lineage>
        <taxon>Bacteria</taxon>
        <taxon>Bacillati</taxon>
        <taxon>Actinomycetota</taxon>
        <taxon>Actinomycetes</taxon>
        <taxon>Streptosporangiales</taxon>
        <taxon>Thermomonosporaceae</taxon>
        <taxon>Actinomadura</taxon>
    </lineage>
</organism>
<protein>
    <recommendedName>
        <fullName evidence="2">Outer membrane channel protein CpnT-like N-terminal domain-containing protein</fullName>
    </recommendedName>
</protein>
<dbReference type="Pfam" id="PF25547">
    <property type="entry name" value="WXG100_2"/>
    <property type="match status" value="1"/>
</dbReference>
<name>A0ABS3S4H1_9ACTN</name>
<dbReference type="InterPro" id="IPR057746">
    <property type="entry name" value="CpnT-like_N"/>
</dbReference>
<evidence type="ECO:0000313" key="3">
    <source>
        <dbReference type="EMBL" id="MBO2463880.1"/>
    </source>
</evidence>
<evidence type="ECO:0000313" key="4">
    <source>
        <dbReference type="Proteomes" id="UP000680206"/>
    </source>
</evidence>
<feature type="domain" description="Outer membrane channel protein CpnT-like N-terminal" evidence="2">
    <location>
        <begin position="83"/>
        <end position="202"/>
    </location>
</feature>
<comment type="caution">
    <text evidence="3">The sequence shown here is derived from an EMBL/GenBank/DDBJ whole genome shotgun (WGS) entry which is preliminary data.</text>
</comment>
<evidence type="ECO:0000256" key="1">
    <source>
        <dbReference type="SAM" id="MobiDB-lite"/>
    </source>
</evidence>
<dbReference type="EMBL" id="JAGEPF010000031">
    <property type="protein sequence ID" value="MBO2463880.1"/>
    <property type="molecule type" value="Genomic_DNA"/>
</dbReference>
<feature type="region of interest" description="Disordered" evidence="1">
    <location>
        <begin position="256"/>
        <end position="322"/>
    </location>
</feature>
<sequence length="322" mass="33160">MARFPSRRQERRRLLALPGKSAGNYLNADHHSTITLPAGTGIVRSPAQQSVPFWEAGRQVVTDKTMAMPPSVLGGASSWLPAQLADLWPTGDPGKLRAAAKAWRDAGDRVSTAAGKLGTAIYSVTGGNTTGDAEVIDSAWSKLYGSCNERTVLYTLPRLCHNVAEACDKYADAVDHAHRKAEWELGAAGVLGAVLLGVGGFLTPETGGASDAGAIAVDAAIARGILVPIAGALVATVGGLSVGALAEHIIQATEDSATNAPRVQPTDAETQSLQGALEKEVGAGSGGEGGEWVDGKPPPEALEKVPDKWGDGSPNKKGVGHR</sequence>
<feature type="compositionally biased region" description="Basic and acidic residues" evidence="1">
    <location>
        <begin position="301"/>
        <end position="310"/>
    </location>
</feature>
<dbReference type="Proteomes" id="UP000680206">
    <property type="component" value="Unassembled WGS sequence"/>
</dbReference>
<feature type="compositionally biased region" description="Polar residues" evidence="1">
    <location>
        <begin position="256"/>
        <end position="274"/>
    </location>
</feature>
<proteinExistence type="predicted"/>
<reference evidence="3 4" key="1">
    <citation type="submission" date="2021-03" db="EMBL/GenBank/DDBJ databases">
        <title>Actinomadura violae sp. nov., isolated from lichen in Thailand.</title>
        <authorList>
            <person name="Kanchanasin P."/>
            <person name="Saeng-In P."/>
            <person name="Phongsopitanun W."/>
            <person name="Yuki M."/>
            <person name="Kudo T."/>
            <person name="Ohkuma M."/>
            <person name="Tanasupawat S."/>
        </authorList>
    </citation>
    <scope>NUCLEOTIDE SEQUENCE [LARGE SCALE GENOMIC DNA]</scope>
    <source>
        <strain evidence="3 4">LCR2-06</strain>
    </source>
</reference>
<evidence type="ECO:0000259" key="2">
    <source>
        <dbReference type="Pfam" id="PF25547"/>
    </source>
</evidence>
<keyword evidence="4" id="KW-1185">Reference proteome</keyword>
<gene>
    <name evidence="3" type="ORF">J4709_40560</name>
</gene>
<dbReference type="RefSeq" id="WP_208249873.1">
    <property type="nucleotide sequence ID" value="NZ_JAGEPF010000031.1"/>
</dbReference>
<accession>A0ABS3S4H1</accession>
<feature type="compositionally biased region" description="Gly residues" evidence="1">
    <location>
        <begin position="283"/>
        <end position="292"/>
    </location>
</feature>